<dbReference type="RefSeq" id="WP_318597251.1">
    <property type="nucleotide sequence ID" value="NZ_JAWSTH010000024.1"/>
</dbReference>
<feature type="DNA-binding region" description="H-T-H motif" evidence="2">
    <location>
        <begin position="42"/>
        <end position="61"/>
    </location>
</feature>
<comment type="caution">
    <text evidence="4">The sequence shown here is derived from an EMBL/GenBank/DDBJ whole genome shotgun (WGS) entry which is preliminary data.</text>
</comment>
<dbReference type="PANTHER" id="PTHR30055">
    <property type="entry name" value="HTH-TYPE TRANSCRIPTIONAL REGULATOR RUTR"/>
    <property type="match status" value="1"/>
</dbReference>
<dbReference type="Proteomes" id="UP001284601">
    <property type="component" value="Unassembled WGS sequence"/>
</dbReference>
<dbReference type="PANTHER" id="PTHR30055:SF226">
    <property type="entry name" value="HTH-TYPE TRANSCRIPTIONAL REGULATOR PKSA"/>
    <property type="match status" value="1"/>
</dbReference>
<reference evidence="5" key="1">
    <citation type="submission" date="2023-07" db="EMBL/GenBank/DDBJ databases">
        <title>Conexibacter stalactiti sp. nov., isolated from stalactites in a lava cave and emended description of the genus Conexibacter.</title>
        <authorList>
            <person name="Lee S.D."/>
        </authorList>
    </citation>
    <scope>NUCLEOTIDE SEQUENCE [LARGE SCALE GENOMIC DNA]</scope>
    <source>
        <strain evidence="5">KCTC 39840</strain>
    </source>
</reference>
<feature type="domain" description="HTH tetR-type" evidence="3">
    <location>
        <begin position="19"/>
        <end position="79"/>
    </location>
</feature>
<evidence type="ECO:0000313" key="4">
    <source>
        <dbReference type="EMBL" id="MDW5594919.1"/>
    </source>
</evidence>
<dbReference type="Gene3D" id="1.10.357.10">
    <property type="entry name" value="Tetracycline Repressor, domain 2"/>
    <property type="match status" value="1"/>
</dbReference>
<dbReference type="SUPFAM" id="SSF46689">
    <property type="entry name" value="Homeodomain-like"/>
    <property type="match status" value="1"/>
</dbReference>
<keyword evidence="1 2" id="KW-0238">DNA-binding</keyword>
<name>A0ABU4HS84_9ACTN</name>
<dbReference type="InterPro" id="IPR001647">
    <property type="entry name" value="HTH_TetR"/>
</dbReference>
<evidence type="ECO:0000256" key="1">
    <source>
        <dbReference type="ARBA" id="ARBA00023125"/>
    </source>
</evidence>
<keyword evidence="5" id="KW-1185">Reference proteome</keyword>
<accession>A0ABU4HS84</accession>
<dbReference type="PROSITE" id="PS50977">
    <property type="entry name" value="HTH_TETR_2"/>
    <property type="match status" value="1"/>
</dbReference>
<organism evidence="4 5">
    <name type="scientific">Conexibacter stalactiti</name>
    <dbReference type="NCBI Taxonomy" id="1940611"/>
    <lineage>
        <taxon>Bacteria</taxon>
        <taxon>Bacillati</taxon>
        <taxon>Actinomycetota</taxon>
        <taxon>Thermoleophilia</taxon>
        <taxon>Solirubrobacterales</taxon>
        <taxon>Conexibacteraceae</taxon>
        <taxon>Conexibacter</taxon>
    </lineage>
</organism>
<protein>
    <submittedName>
        <fullName evidence="4">TetR/AcrR family transcriptional regulator</fullName>
    </submittedName>
</protein>
<dbReference type="InterPro" id="IPR009057">
    <property type="entry name" value="Homeodomain-like_sf"/>
</dbReference>
<dbReference type="EMBL" id="JAWSTH010000024">
    <property type="protein sequence ID" value="MDW5594919.1"/>
    <property type="molecule type" value="Genomic_DNA"/>
</dbReference>
<proteinExistence type="predicted"/>
<dbReference type="InterPro" id="IPR050109">
    <property type="entry name" value="HTH-type_TetR-like_transc_reg"/>
</dbReference>
<gene>
    <name evidence="4" type="ORF">R7226_11250</name>
</gene>
<evidence type="ECO:0000256" key="2">
    <source>
        <dbReference type="PROSITE-ProRule" id="PRU00335"/>
    </source>
</evidence>
<evidence type="ECO:0000259" key="3">
    <source>
        <dbReference type="PROSITE" id="PS50977"/>
    </source>
</evidence>
<sequence length="210" mass="22400">MSTDSGRVWGGMTPTEREQRRREQFLAAGLEVFGERGWAASTVLDVCREARLSQRYFYEQFASREALFLAVVDRAAEQIEAVVRAAAVAPGRSPQERAAGVLTALAEHFTADPRTVRVTLVESLATPQFRARRARLVEAFGALAARLMVGLSADPSTVDRRSLELSALVISGGIAEALIASATGRAPASAAELVGHLTALYTAAAAMAAR</sequence>
<dbReference type="Pfam" id="PF00440">
    <property type="entry name" value="TetR_N"/>
    <property type="match status" value="1"/>
</dbReference>
<evidence type="ECO:0000313" key="5">
    <source>
        <dbReference type="Proteomes" id="UP001284601"/>
    </source>
</evidence>